<dbReference type="AlphaFoldDB" id="B4D9M4"/>
<organism evidence="1 2">
    <name type="scientific">Chthoniobacter flavus Ellin428</name>
    <dbReference type="NCBI Taxonomy" id="497964"/>
    <lineage>
        <taxon>Bacteria</taxon>
        <taxon>Pseudomonadati</taxon>
        <taxon>Verrucomicrobiota</taxon>
        <taxon>Spartobacteria</taxon>
        <taxon>Chthoniobacterales</taxon>
        <taxon>Chthoniobacteraceae</taxon>
        <taxon>Chthoniobacter</taxon>
    </lineage>
</organism>
<dbReference type="RefSeq" id="WP_006982935.1">
    <property type="nucleotide sequence ID" value="NZ_ABVL01000027.1"/>
</dbReference>
<evidence type="ECO:0000313" key="2">
    <source>
        <dbReference type="Proteomes" id="UP000005824"/>
    </source>
</evidence>
<dbReference type="CDD" id="cd11537">
    <property type="entry name" value="NTP-PPase_RS21-C6_like"/>
    <property type="match status" value="1"/>
</dbReference>
<keyword evidence="1" id="KW-0378">Hydrolase</keyword>
<dbReference type="Proteomes" id="UP000005824">
    <property type="component" value="Unassembled WGS sequence"/>
</dbReference>
<reference evidence="1 2" key="1">
    <citation type="journal article" date="2011" name="J. Bacteriol.">
        <title>Genome sequence of Chthoniobacter flavus Ellin428, an aerobic heterotrophic soil bacterium.</title>
        <authorList>
            <person name="Kant R."/>
            <person name="van Passel M.W."/>
            <person name="Palva A."/>
            <person name="Lucas S."/>
            <person name="Lapidus A."/>
            <person name="Glavina Del Rio T."/>
            <person name="Dalin E."/>
            <person name="Tice H."/>
            <person name="Bruce D."/>
            <person name="Goodwin L."/>
            <person name="Pitluck S."/>
            <person name="Larimer F.W."/>
            <person name="Land M.L."/>
            <person name="Hauser L."/>
            <person name="Sangwan P."/>
            <person name="de Vos W.M."/>
            <person name="Janssen P.H."/>
            <person name="Smidt H."/>
        </authorList>
    </citation>
    <scope>NUCLEOTIDE SEQUENCE [LARGE SCALE GENOMIC DNA]</scope>
    <source>
        <strain evidence="1 2">Ellin428</strain>
    </source>
</reference>
<dbReference type="STRING" id="497964.CfE428DRAFT_5614"/>
<accession>B4D9M4</accession>
<dbReference type="PIRSF" id="PIRSF029826">
    <property type="entry name" value="UCP029826_pph"/>
    <property type="match status" value="1"/>
</dbReference>
<dbReference type="Gene3D" id="1.10.287.1080">
    <property type="entry name" value="MazG-like"/>
    <property type="match status" value="1"/>
</dbReference>
<dbReference type="eggNOG" id="COG1694">
    <property type="taxonomic scope" value="Bacteria"/>
</dbReference>
<dbReference type="InterPro" id="IPR052555">
    <property type="entry name" value="dCTP_Pyrophosphatase"/>
</dbReference>
<keyword evidence="2" id="KW-1185">Reference proteome</keyword>
<comment type="caution">
    <text evidence="1">The sequence shown here is derived from an EMBL/GenBank/DDBJ whole genome shotgun (WGS) entry which is preliminary data.</text>
</comment>
<dbReference type="InterPro" id="IPR025984">
    <property type="entry name" value="DCTPP"/>
</dbReference>
<dbReference type="SUPFAM" id="SSF101386">
    <property type="entry name" value="all-alpha NTP pyrophosphatases"/>
    <property type="match status" value="1"/>
</dbReference>
<dbReference type="GO" id="GO:0047429">
    <property type="term" value="F:nucleoside triphosphate diphosphatase activity"/>
    <property type="evidence" value="ECO:0007669"/>
    <property type="project" value="InterPro"/>
</dbReference>
<gene>
    <name evidence="1" type="ORF">CfE428DRAFT_5614</name>
</gene>
<dbReference type="Pfam" id="PF12643">
    <property type="entry name" value="MazG-like"/>
    <property type="match status" value="1"/>
</dbReference>
<sequence length="120" mass="13629">MTFDAIRAQIVAFRDARDWDQFHQPKELAMALSIEASELLEHFLWKSTAEVEQRIATRREDIADELADVAVYLIELADKVGVDLPTAIQRKMAKNALKYPVEKAKGSNKKYSEFTEEGAS</sequence>
<name>B4D9M4_9BACT</name>
<dbReference type="InParanoid" id="B4D9M4"/>
<protein>
    <submittedName>
        <fullName evidence="1">MazG nucleotide pyrophosphohydrolase</fullName>
    </submittedName>
</protein>
<evidence type="ECO:0000313" key="1">
    <source>
        <dbReference type="EMBL" id="EDY16805.1"/>
    </source>
</evidence>
<proteinExistence type="predicted"/>
<dbReference type="PANTHER" id="PTHR46523:SF1">
    <property type="entry name" value="DCTP PYROPHOSPHATASE 1"/>
    <property type="match status" value="1"/>
</dbReference>
<dbReference type="PANTHER" id="PTHR46523">
    <property type="entry name" value="DCTP PYROPHOSPHATASE 1"/>
    <property type="match status" value="1"/>
</dbReference>
<dbReference type="GO" id="GO:0009143">
    <property type="term" value="P:nucleoside triphosphate catabolic process"/>
    <property type="evidence" value="ECO:0007669"/>
    <property type="project" value="InterPro"/>
</dbReference>
<dbReference type="EMBL" id="ABVL01000027">
    <property type="protein sequence ID" value="EDY16805.1"/>
    <property type="molecule type" value="Genomic_DNA"/>
</dbReference>